<reference evidence="10 11" key="1">
    <citation type="journal article" date="2011" name="BMC Genomics">
        <title>Genome sequencing reveals diversification of virulence factor content and possible host adaptation in distinct subpopulations of Salmonella enterica.</title>
        <authorList>
            <person name="den Bakker H.C."/>
            <person name="Moreno Switt A.I."/>
            <person name="Govoni G."/>
            <person name="Cummings C.A."/>
            <person name="Ranieri M.L."/>
            <person name="Degoricija L."/>
            <person name="Hoelzer K."/>
            <person name="Rodriguez-Rivera L.D."/>
            <person name="Brown S."/>
            <person name="Bolchacova E."/>
            <person name="Furtado M.R."/>
            <person name="Wiedmann M."/>
        </authorList>
    </citation>
    <scope>NUCLEOTIDE SEQUENCE [LARGE SCALE GENOMIC DNA]</scope>
    <source>
        <strain evidence="10 11">R8-3668</strain>
    </source>
</reference>
<evidence type="ECO:0000256" key="3">
    <source>
        <dbReference type="ARBA" id="ARBA00022475"/>
    </source>
</evidence>
<organism evidence="10 11">
    <name type="scientific">Salmonella enterica subsp. enterica serovar Inverness str. R8-3668</name>
    <dbReference type="NCBI Taxonomy" id="913075"/>
    <lineage>
        <taxon>Bacteria</taxon>
        <taxon>Pseudomonadati</taxon>
        <taxon>Pseudomonadota</taxon>
        <taxon>Gammaproteobacteria</taxon>
        <taxon>Enterobacterales</taxon>
        <taxon>Enterobacteriaceae</taxon>
        <taxon>Salmonella</taxon>
    </lineage>
</organism>
<feature type="transmembrane region" description="Helical" evidence="8">
    <location>
        <begin position="134"/>
        <end position="155"/>
    </location>
</feature>
<dbReference type="GO" id="GO:0005886">
    <property type="term" value="C:plasma membrane"/>
    <property type="evidence" value="ECO:0007669"/>
    <property type="project" value="UniProtKB-SubCell"/>
</dbReference>
<dbReference type="PROSITE" id="PS50850">
    <property type="entry name" value="MFS"/>
    <property type="match status" value="1"/>
</dbReference>
<feature type="transmembrane region" description="Helical" evidence="8">
    <location>
        <begin position="240"/>
        <end position="266"/>
    </location>
</feature>
<dbReference type="InterPro" id="IPR036259">
    <property type="entry name" value="MFS_trans_sf"/>
</dbReference>
<dbReference type="InterPro" id="IPR011701">
    <property type="entry name" value="MFS"/>
</dbReference>
<evidence type="ECO:0000256" key="5">
    <source>
        <dbReference type="ARBA" id="ARBA00022692"/>
    </source>
</evidence>
<dbReference type="PANTHER" id="PTHR42718:SF9">
    <property type="entry name" value="MAJOR FACILITATOR SUPERFAMILY MULTIDRUG TRANSPORTER MFSC"/>
    <property type="match status" value="1"/>
</dbReference>
<proteinExistence type="predicted"/>
<dbReference type="InterPro" id="IPR020846">
    <property type="entry name" value="MFS_dom"/>
</dbReference>
<comment type="caution">
    <text evidence="10">The sequence shown here is derived from an EMBL/GenBank/DDBJ whole genome shotgun (WGS) entry which is preliminary data.</text>
</comment>
<feature type="transmembrane region" description="Helical" evidence="8">
    <location>
        <begin position="110"/>
        <end position="128"/>
    </location>
</feature>
<dbReference type="GO" id="GO:0022857">
    <property type="term" value="F:transmembrane transporter activity"/>
    <property type="evidence" value="ECO:0007669"/>
    <property type="project" value="InterPro"/>
</dbReference>
<feature type="transmembrane region" description="Helical" evidence="8">
    <location>
        <begin position="167"/>
        <end position="186"/>
    </location>
</feature>
<evidence type="ECO:0000259" key="9">
    <source>
        <dbReference type="PROSITE" id="PS50850"/>
    </source>
</evidence>
<feature type="transmembrane region" description="Helical" evidence="8">
    <location>
        <begin position="307"/>
        <end position="327"/>
    </location>
</feature>
<dbReference type="Gene3D" id="1.20.1250.20">
    <property type="entry name" value="MFS general substrate transporter like domains"/>
    <property type="match status" value="1"/>
</dbReference>
<feature type="transmembrane region" description="Helical" evidence="8">
    <location>
        <begin position="80"/>
        <end position="101"/>
    </location>
</feature>
<evidence type="ECO:0000256" key="1">
    <source>
        <dbReference type="ARBA" id="ARBA00004429"/>
    </source>
</evidence>
<evidence type="ECO:0000256" key="8">
    <source>
        <dbReference type="SAM" id="Phobius"/>
    </source>
</evidence>
<evidence type="ECO:0000313" key="11">
    <source>
        <dbReference type="Proteomes" id="UP000003532"/>
    </source>
</evidence>
<keyword evidence="4" id="KW-0997">Cell inner membrane</keyword>
<feature type="transmembrane region" description="Helical" evidence="8">
    <location>
        <begin position="272"/>
        <end position="295"/>
    </location>
</feature>
<feature type="transmembrane region" description="Helical" evidence="8">
    <location>
        <begin position="403"/>
        <end position="425"/>
    </location>
</feature>
<comment type="subcellular location">
    <subcellularLocation>
        <location evidence="1">Cell inner membrane</location>
        <topology evidence="1">Multi-pass membrane protein</topology>
    </subcellularLocation>
</comment>
<keyword evidence="6 8" id="KW-1133">Transmembrane helix</keyword>
<dbReference type="Proteomes" id="UP000003532">
    <property type="component" value="Unassembled WGS sequence"/>
</dbReference>
<evidence type="ECO:0000256" key="7">
    <source>
        <dbReference type="ARBA" id="ARBA00023136"/>
    </source>
</evidence>
<keyword evidence="5 8" id="KW-0812">Transmembrane</keyword>
<dbReference type="PROSITE" id="PS00217">
    <property type="entry name" value="SUGAR_TRANSPORT_2"/>
    <property type="match status" value="1"/>
</dbReference>
<name>G5NHC6_SALET</name>
<protein>
    <submittedName>
        <fullName evidence="10">Drug resistance transporter EmrB</fullName>
    </submittedName>
</protein>
<evidence type="ECO:0000256" key="6">
    <source>
        <dbReference type="ARBA" id="ARBA00022989"/>
    </source>
</evidence>
<keyword evidence="7 8" id="KW-0472">Membrane</keyword>
<dbReference type="AlphaFoldDB" id="G5NHC6"/>
<keyword evidence="3" id="KW-1003">Cell membrane</keyword>
<dbReference type="FunFam" id="1.20.1250.20:FF:000377">
    <property type="entry name" value="MFS transporter"/>
    <property type="match status" value="1"/>
</dbReference>
<dbReference type="InterPro" id="IPR005829">
    <property type="entry name" value="Sugar_transporter_CS"/>
</dbReference>
<accession>G5NHC6</accession>
<feature type="transmembrane region" description="Helical" evidence="8">
    <location>
        <begin position="378"/>
        <end position="397"/>
    </location>
</feature>
<keyword evidence="2" id="KW-0813">Transport</keyword>
<dbReference type="EMBL" id="AFCO01001420">
    <property type="protein sequence ID" value="EHC53232.1"/>
    <property type="molecule type" value="Genomic_DNA"/>
</dbReference>
<dbReference type="PATRIC" id="fig|913075.3.peg.3371"/>
<evidence type="ECO:0000313" key="10">
    <source>
        <dbReference type="EMBL" id="EHC53232.1"/>
    </source>
</evidence>
<dbReference type="PANTHER" id="PTHR42718">
    <property type="entry name" value="MAJOR FACILITATOR SUPERFAMILY MULTIDRUG TRANSPORTER MFSC"/>
    <property type="match status" value="1"/>
</dbReference>
<feature type="transmembrane region" description="Helical" evidence="8">
    <location>
        <begin position="198"/>
        <end position="219"/>
    </location>
</feature>
<feature type="domain" description="Major facilitator superfamily (MFS) profile" evidence="9">
    <location>
        <begin position="44"/>
        <end position="430"/>
    </location>
</feature>
<evidence type="ECO:0000256" key="4">
    <source>
        <dbReference type="ARBA" id="ARBA00022519"/>
    </source>
</evidence>
<evidence type="ECO:0000256" key="2">
    <source>
        <dbReference type="ARBA" id="ARBA00022448"/>
    </source>
</evidence>
<feature type="transmembrane region" description="Helical" evidence="8">
    <location>
        <begin position="46"/>
        <end position="68"/>
    </location>
</feature>
<gene>
    <name evidence="10" type="ORF">LTSEINV_4336</name>
</gene>
<feature type="non-terminal residue" evidence="10">
    <location>
        <position position="1"/>
    </location>
</feature>
<sequence length="439" mass="47505">TLQIEHGEPYFDSISLKRGLIWLSPDGYISASDGGCIMTYRSKVAVVYLLGFFLDLINLFIASVAFPAMSVDLHTSISALAWVSNGYIAGLTLIVPFSAFLSRYLGARRLIIFSLILFSVAAAAAGFADSLHSLVFWRIVQGAGGGLLIPVGQALTWQQFKPHERAGVSSVVMMVALLAPACSPAIGGLLVETCGWRWIFFATLPVAVLTLLLAYRWLNVASTTMASARLLHLPLLTDRLLRFAMIVYLCVPGMFIGISVVGMFYLQNVAQLSPAAAGSLMLPWSIASFVAIMLTGRYFNRLGPRPLIIVGCLLQAAGILLLTNVTPATSHRVLMMIFALMGAGGSLCSSTAQSGAFLTIARRDMPDASALWNLNRQISFFLGATLLTLLLNALQRVMSLEVAYRWTFIAAAGITLLPLIYAVCLNNRQALLCLKKERS</sequence>
<dbReference type="SUPFAM" id="SSF103473">
    <property type="entry name" value="MFS general substrate transporter"/>
    <property type="match status" value="1"/>
</dbReference>
<feature type="transmembrane region" description="Helical" evidence="8">
    <location>
        <begin position="333"/>
        <end position="358"/>
    </location>
</feature>
<dbReference type="Pfam" id="PF07690">
    <property type="entry name" value="MFS_1"/>
    <property type="match status" value="1"/>
</dbReference>